<dbReference type="EMBL" id="BK016086">
    <property type="protein sequence ID" value="DAF93694.1"/>
    <property type="molecule type" value="Genomic_DNA"/>
</dbReference>
<protein>
    <submittedName>
        <fullName evidence="1">Uncharacterized protein</fullName>
    </submittedName>
</protein>
<sequence length="105" mass="11780">MNTVPLVQSMLARDYSYDVKVVEHHEKVGMNPRLSLMVYDTQNGLAVVTLEKSEAWGISDVKTNNHYRNVNWPLASKTDPDAAGAVNLVKSIMDSISTFDKERVK</sequence>
<accession>A0A8S5UH42</accession>
<name>A0A8S5UH42_9CAUD</name>
<evidence type="ECO:0000313" key="1">
    <source>
        <dbReference type="EMBL" id="DAF93694.1"/>
    </source>
</evidence>
<organism evidence="1">
    <name type="scientific">Myoviridae sp. ctshb19</name>
    <dbReference type="NCBI Taxonomy" id="2825194"/>
    <lineage>
        <taxon>Viruses</taxon>
        <taxon>Duplodnaviria</taxon>
        <taxon>Heunggongvirae</taxon>
        <taxon>Uroviricota</taxon>
        <taxon>Caudoviricetes</taxon>
    </lineage>
</organism>
<proteinExistence type="predicted"/>
<reference evidence="1" key="1">
    <citation type="journal article" date="2021" name="Proc. Natl. Acad. Sci. U.S.A.">
        <title>A Catalog of Tens of Thousands of Viruses from Human Metagenomes Reveals Hidden Associations with Chronic Diseases.</title>
        <authorList>
            <person name="Tisza M.J."/>
            <person name="Buck C.B."/>
        </authorList>
    </citation>
    <scope>NUCLEOTIDE SEQUENCE</scope>
    <source>
        <strain evidence="1">Ctshb19</strain>
    </source>
</reference>